<feature type="compositionally biased region" description="Low complexity" evidence="1">
    <location>
        <begin position="11"/>
        <end position="25"/>
    </location>
</feature>
<accession>A0A9N9P6G2</accession>
<evidence type="ECO:0000313" key="3">
    <source>
        <dbReference type="Proteomes" id="UP000789405"/>
    </source>
</evidence>
<keyword evidence="3" id="KW-1185">Reference proteome</keyword>
<evidence type="ECO:0000256" key="1">
    <source>
        <dbReference type="SAM" id="MobiDB-lite"/>
    </source>
</evidence>
<protein>
    <submittedName>
        <fullName evidence="2">22418_t:CDS:1</fullName>
    </submittedName>
</protein>
<feature type="compositionally biased region" description="Polar residues" evidence="1">
    <location>
        <begin position="1"/>
        <end position="10"/>
    </location>
</feature>
<comment type="caution">
    <text evidence="2">The sequence shown here is derived from an EMBL/GenBank/DDBJ whole genome shotgun (WGS) entry which is preliminary data.</text>
</comment>
<dbReference type="AlphaFoldDB" id="A0A9N9P6G2"/>
<feature type="non-terminal residue" evidence="2">
    <location>
        <position position="60"/>
    </location>
</feature>
<proteinExistence type="predicted"/>
<dbReference type="EMBL" id="CAJVPY010029895">
    <property type="protein sequence ID" value="CAG8794758.1"/>
    <property type="molecule type" value="Genomic_DNA"/>
</dbReference>
<feature type="region of interest" description="Disordered" evidence="1">
    <location>
        <begin position="1"/>
        <end position="28"/>
    </location>
</feature>
<gene>
    <name evidence="2" type="ORF">DERYTH_LOCUS22131</name>
</gene>
<name>A0A9N9P6G2_9GLOM</name>
<reference evidence="2" key="1">
    <citation type="submission" date="2021-06" db="EMBL/GenBank/DDBJ databases">
        <authorList>
            <person name="Kallberg Y."/>
            <person name="Tangrot J."/>
            <person name="Rosling A."/>
        </authorList>
    </citation>
    <scope>NUCLEOTIDE SEQUENCE</scope>
    <source>
        <strain evidence="2">MA453B</strain>
    </source>
</reference>
<sequence>MSEISSPLEHSNSIVSSEEYSSNISDAISPEPEPEFHFKYHFTSKIDGYYSTNVQDLLEK</sequence>
<organism evidence="2 3">
    <name type="scientific">Dentiscutata erythropus</name>
    <dbReference type="NCBI Taxonomy" id="1348616"/>
    <lineage>
        <taxon>Eukaryota</taxon>
        <taxon>Fungi</taxon>
        <taxon>Fungi incertae sedis</taxon>
        <taxon>Mucoromycota</taxon>
        <taxon>Glomeromycotina</taxon>
        <taxon>Glomeromycetes</taxon>
        <taxon>Diversisporales</taxon>
        <taxon>Gigasporaceae</taxon>
        <taxon>Dentiscutata</taxon>
    </lineage>
</organism>
<evidence type="ECO:0000313" key="2">
    <source>
        <dbReference type="EMBL" id="CAG8794758.1"/>
    </source>
</evidence>
<dbReference type="Proteomes" id="UP000789405">
    <property type="component" value="Unassembled WGS sequence"/>
</dbReference>